<feature type="coiled-coil region" evidence="1">
    <location>
        <begin position="473"/>
        <end position="531"/>
    </location>
</feature>
<evidence type="ECO:0000259" key="2">
    <source>
        <dbReference type="Pfam" id="PF13166"/>
    </source>
</evidence>
<evidence type="ECO:0000313" key="3">
    <source>
        <dbReference type="EMBL" id="ERJ60216.1"/>
    </source>
</evidence>
<dbReference type="EMBL" id="ATDL01000007">
    <property type="protein sequence ID" value="ERJ60216.1"/>
    <property type="molecule type" value="Genomic_DNA"/>
</dbReference>
<dbReference type="STRING" id="1346330.M472_15765"/>
<dbReference type="AlphaFoldDB" id="U2HEM9"/>
<name>U2HEM9_9SPHI</name>
<gene>
    <name evidence="3" type="ORF">M472_15765</name>
</gene>
<dbReference type="GO" id="GO:0006302">
    <property type="term" value="P:double-strand break repair"/>
    <property type="evidence" value="ECO:0007669"/>
    <property type="project" value="TreeGrafter"/>
</dbReference>
<dbReference type="PANTHER" id="PTHR32182">
    <property type="entry name" value="DNA REPLICATION AND REPAIR PROTEIN RECF"/>
    <property type="match status" value="1"/>
</dbReference>
<evidence type="ECO:0000256" key="1">
    <source>
        <dbReference type="SAM" id="Coils"/>
    </source>
</evidence>
<feature type="coiled-coil region" evidence="1">
    <location>
        <begin position="422"/>
        <end position="449"/>
    </location>
</feature>
<keyword evidence="1" id="KW-0175">Coiled coil</keyword>
<dbReference type="PANTHER" id="PTHR32182:SF0">
    <property type="entry name" value="DNA REPLICATION AND REPAIR PROTEIN RECF"/>
    <property type="match status" value="1"/>
</dbReference>
<reference evidence="3 4" key="1">
    <citation type="journal article" date="2013" name="Genome Announc.">
        <title>The Draft Genome Sequence of Sphingomonas paucimobilis Strain HER1398 (Proteobacteria), Host to the Giant PAU Phage, Indicates That It Is a Member of the Genus Sphingobacterium (Bacteroidetes).</title>
        <authorList>
            <person name="White R.A.III."/>
            <person name="Suttle C.A."/>
        </authorList>
    </citation>
    <scope>NUCLEOTIDE SEQUENCE [LARGE SCALE GENOMIC DNA]</scope>
    <source>
        <strain evidence="3 4">HER1398</strain>
    </source>
</reference>
<dbReference type="GO" id="GO:0000731">
    <property type="term" value="P:DNA synthesis involved in DNA repair"/>
    <property type="evidence" value="ECO:0007669"/>
    <property type="project" value="TreeGrafter"/>
</dbReference>
<dbReference type="RefSeq" id="WP_021069355.1">
    <property type="nucleotide sequence ID" value="NZ_ATDL01000007.1"/>
</dbReference>
<dbReference type="OrthoDB" id="9789562at2"/>
<dbReference type="InterPro" id="IPR027417">
    <property type="entry name" value="P-loop_NTPase"/>
</dbReference>
<comment type="caution">
    <text evidence="3">The sequence shown here is derived from an EMBL/GenBank/DDBJ whole genome shotgun (WGS) entry which is preliminary data.</text>
</comment>
<protein>
    <recommendedName>
        <fullName evidence="2">Protein CR006 P-loop domain-containing protein</fullName>
    </recommendedName>
</protein>
<dbReference type="PATRIC" id="fig|1346330.5.peg.1178"/>
<dbReference type="Pfam" id="PF13166">
    <property type="entry name" value="AAA_13"/>
    <property type="match status" value="1"/>
</dbReference>
<dbReference type="InterPro" id="IPR026866">
    <property type="entry name" value="CR006_AAA"/>
</dbReference>
<accession>U2HEM9</accession>
<organism evidence="3 4">
    <name type="scientific">Sphingobacterium paucimobilis HER1398</name>
    <dbReference type="NCBI Taxonomy" id="1346330"/>
    <lineage>
        <taxon>Bacteria</taxon>
        <taxon>Pseudomonadati</taxon>
        <taxon>Bacteroidota</taxon>
        <taxon>Sphingobacteriia</taxon>
        <taxon>Sphingobacteriales</taxon>
        <taxon>Sphingobacteriaceae</taxon>
        <taxon>Sphingobacterium</taxon>
    </lineage>
</organism>
<dbReference type="SUPFAM" id="SSF52540">
    <property type="entry name" value="P-loop containing nucleoside triphosphate hydrolases"/>
    <property type="match status" value="1"/>
</dbReference>
<dbReference type="eggNOG" id="COG0497">
    <property type="taxonomic scope" value="Bacteria"/>
</dbReference>
<dbReference type="Proteomes" id="UP000016584">
    <property type="component" value="Unassembled WGS sequence"/>
</dbReference>
<dbReference type="Gene3D" id="3.40.50.300">
    <property type="entry name" value="P-loop containing nucleotide triphosphate hydrolases"/>
    <property type="match status" value="2"/>
</dbReference>
<proteinExistence type="predicted"/>
<feature type="domain" description="Protein CR006 P-loop" evidence="2">
    <location>
        <begin position="116"/>
        <end position="711"/>
    </location>
</feature>
<evidence type="ECO:0000313" key="4">
    <source>
        <dbReference type="Proteomes" id="UP000016584"/>
    </source>
</evidence>
<keyword evidence="4" id="KW-1185">Reference proteome</keyword>
<sequence length="868" mass="98533">MNEVNEIAGAEKQIETLETEVKKFADGLPHWAKFLAQKLLLGNTISDNDIDTSYSYLLEQLKLKVETEKAEISIDYNAENAGNYKSDLLLTKLENIEGVNALTENQTIEFSPNLTIIYGANGSGKSGYVRLLKNVFYSKAPEEILQNVHLDNGHKAVNARFTFKSNNIETLLGFVNKDNAEFEQFAVFDGKSVLNHLERRNEFEFRPAGLSFFADYTTAIVTVEQKLNNDIQAKQLGSTADDLSAMFDGDSEIKTIVLRLNAETSIDDLKRYTPFSDEDKIQKEAMQKQYDELLLASRGKEKEIRNLEGIKGLLAQSKQSIESLNPFFTTDILTKVKTAITDCITKEATAKAEGIENFNTDKIEGVGTTEWKNFIVSAEIFAKVQKAENVVYPDNRDNCLLCQQPLSDEAQKLILDYWAFIKSVAEQNAKQAQEKLDKVQEKYESLTFDLFPQDNTLTVWLSEKYPNELEILNQKLSEQKALAQNIISDIQNKTVNERAEVKISTEQYTDIENAIDEKIKLLKENEQSKELEKLSNSKCFLEHKEKFNVHFSKFETFVNNQVWLKKANKADFAKRKVTDTEKTLSNKYFNQKYIDAFNDECKKLNGNFGIEINHTGTAGKSYRQLKLKGRNPNAVLSEGEQKVIAIADFIAEMQLSPVNRGIIFDDPVTSLDNDRKKQIAERLAFQATIKQVIIFTHDLVFFYHIKNFSKKFLSGINDSFVHHSLERESPLCGKVVANTSPANEGQYNNPTKAEEWLRKSKATNGNDRVDCAKAGLSALRTSYEALAIFTILGGTVQRFDPQIRMGRLKDIKFEKLLIETVVEKHGEISDLIEGHLPSDEFGIVPSPEILEEQIENFKTLKEQLKNLQ</sequence>